<reference evidence="3" key="1">
    <citation type="journal article" date="2019" name="Int. J. Syst. Evol. Microbiol.">
        <title>The Global Catalogue of Microorganisms (GCM) 10K type strain sequencing project: providing services to taxonomists for standard genome sequencing and annotation.</title>
        <authorList>
            <consortium name="The Broad Institute Genomics Platform"/>
            <consortium name="The Broad Institute Genome Sequencing Center for Infectious Disease"/>
            <person name="Wu L."/>
            <person name="Ma J."/>
        </authorList>
    </citation>
    <scope>NUCLEOTIDE SEQUENCE [LARGE SCALE GENOMIC DNA]</scope>
    <source>
        <strain evidence="3">CGMCC 1.12477</strain>
    </source>
</reference>
<comment type="caution">
    <text evidence="2">The sequence shown here is derived from an EMBL/GenBank/DDBJ whole genome shotgun (WGS) entry which is preliminary data.</text>
</comment>
<gene>
    <name evidence="2" type="ORF">ACFTOW_00895</name>
</gene>
<evidence type="ECO:0000313" key="2">
    <source>
        <dbReference type="EMBL" id="MFD1507967.1"/>
    </source>
</evidence>
<evidence type="ECO:0000313" key="3">
    <source>
        <dbReference type="Proteomes" id="UP001597186"/>
    </source>
</evidence>
<name>A0ABW4E9F7_9RHOB</name>
<dbReference type="Proteomes" id="UP001597186">
    <property type="component" value="Unassembled WGS sequence"/>
</dbReference>
<feature type="region of interest" description="Disordered" evidence="1">
    <location>
        <begin position="1"/>
        <end position="35"/>
    </location>
</feature>
<keyword evidence="3" id="KW-1185">Reference proteome</keyword>
<feature type="compositionally biased region" description="Polar residues" evidence="1">
    <location>
        <begin position="18"/>
        <end position="30"/>
    </location>
</feature>
<protein>
    <submittedName>
        <fullName evidence="2">Uncharacterized protein</fullName>
    </submittedName>
</protein>
<accession>A0ABW4E9F7</accession>
<evidence type="ECO:0000256" key="1">
    <source>
        <dbReference type="SAM" id="MobiDB-lite"/>
    </source>
</evidence>
<dbReference type="RefSeq" id="WP_379912123.1">
    <property type="nucleotide sequence ID" value="NZ_JBHUDD010000005.1"/>
</dbReference>
<dbReference type="EMBL" id="JBHUDD010000005">
    <property type="protein sequence ID" value="MFD1507967.1"/>
    <property type="molecule type" value="Genomic_DNA"/>
</dbReference>
<sequence length="147" mass="16270">MRESRMNPFNWFGASRQAPATDTQAQTNPLIPQRRGGAFRRPEVGYMGQPLDQVTTLAIEQVSDGAIVRVEGIAQRADAYDIRLVPVPTERAGELHFALQGQFPELTSSSIRLPRPVVVATHLGEQELAGVRLIRVSAARNARESRR</sequence>
<organism evidence="2 3">
    <name type="scientific">Lacimonas salitolerans</name>
    <dbReference type="NCBI Taxonomy" id="1323750"/>
    <lineage>
        <taxon>Bacteria</taxon>
        <taxon>Pseudomonadati</taxon>
        <taxon>Pseudomonadota</taxon>
        <taxon>Alphaproteobacteria</taxon>
        <taxon>Rhodobacterales</taxon>
        <taxon>Paracoccaceae</taxon>
        <taxon>Lacimonas</taxon>
    </lineage>
</organism>
<proteinExistence type="predicted"/>